<evidence type="ECO:0000313" key="2">
    <source>
        <dbReference type="Proteomes" id="UP000655208"/>
    </source>
</evidence>
<proteinExistence type="predicted"/>
<reference evidence="1" key="2">
    <citation type="submission" date="2020-09" db="EMBL/GenBank/DDBJ databases">
        <authorList>
            <person name="Sun Q."/>
            <person name="Zhou Y."/>
        </authorList>
    </citation>
    <scope>NUCLEOTIDE SEQUENCE</scope>
    <source>
        <strain evidence="1">CGMCC 4.7308</strain>
    </source>
</reference>
<gene>
    <name evidence="1" type="ORF">GCM10011594_13010</name>
</gene>
<dbReference type="Proteomes" id="UP000655208">
    <property type="component" value="Unassembled WGS sequence"/>
</dbReference>
<dbReference type="AlphaFoldDB" id="A0A917STR8"/>
<dbReference type="EMBL" id="BMNA01000002">
    <property type="protein sequence ID" value="GGL94606.1"/>
    <property type="molecule type" value="Genomic_DNA"/>
</dbReference>
<keyword evidence="2" id="KW-1185">Reference proteome</keyword>
<organism evidence="1 2">
    <name type="scientific">Nakamurella endophytica</name>
    <dbReference type="NCBI Taxonomy" id="1748367"/>
    <lineage>
        <taxon>Bacteria</taxon>
        <taxon>Bacillati</taxon>
        <taxon>Actinomycetota</taxon>
        <taxon>Actinomycetes</taxon>
        <taxon>Nakamurellales</taxon>
        <taxon>Nakamurellaceae</taxon>
        <taxon>Nakamurella</taxon>
    </lineage>
</organism>
<comment type="caution">
    <text evidence="1">The sequence shown here is derived from an EMBL/GenBank/DDBJ whole genome shotgun (WGS) entry which is preliminary data.</text>
</comment>
<evidence type="ECO:0000313" key="1">
    <source>
        <dbReference type="EMBL" id="GGL94606.1"/>
    </source>
</evidence>
<reference evidence="1" key="1">
    <citation type="journal article" date="2014" name="Int. J. Syst. Evol. Microbiol.">
        <title>Complete genome sequence of Corynebacterium casei LMG S-19264T (=DSM 44701T), isolated from a smear-ripened cheese.</title>
        <authorList>
            <consortium name="US DOE Joint Genome Institute (JGI-PGF)"/>
            <person name="Walter F."/>
            <person name="Albersmeier A."/>
            <person name="Kalinowski J."/>
            <person name="Ruckert C."/>
        </authorList>
    </citation>
    <scope>NUCLEOTIDE SEQUENCE</scope>
    <source>
        <strain evidence="1">CGMCC 4.7308</strain>
    </source>
</reference>
<dbReference type="RefSeq" id="WP_188940655.1">
    <property type="nucleotide sequence ID" value="NZ_BMNA01000002.1"/>
</dbReference>
<sequence>MSPIRRRLLRARAATELVRLERPLAGDAPHHEGYVVDVGARWVLLSVTNEAIAPGGFRALRVRDVHRVSRSKINDRFVRASLEAHDAWPPPRPSTAIDLDTTGGLLDDLAAGWDLLTVYVDGEAEACSIGQLRRHRGRRFTLAEVNTQGEWDGVLRRTHAAVDRLDVGGAYEAALFRVAGPRPGTEKPSR</sequence>
<name>A0A917STR8_9ACTN</name>
<accession>A0A917STR8</accession>
<protein>
    <submittedName>
        <fullName evidence="1">Uncharacterized protein</fullName>
    </submittedName>
</protein>